<dbReference type="Gene3D" id="1.25.40.10">
    <property type="entry name" value="Tetratricopeptide repeat domain"/>
    <property type="match status" value="1"/>
</dbReference>
<dbReference type="InterPro" id="IPR007317">
    <property type="entry name" value="GET4"/>
</dbReference>
<evidence type="ECO:0000313" key="4">
    <source>
        <dbReference type="EMBL" id="WAQ97587.1"/>
    </source>
</evidence>
<sequence>MAAGTQRVLAKCQKCIDSGDFYEAHQMLRTLYFRYSAAKKYAEAIDLLYNGSLTLLKHKQYGSGSDLALLMVEVLNTANTPVSDDITDKVVDLLRIMENENQERHTYLNNALRWTIKVEPDHRAGHPDMHKKCGLLFWQEKNYVQARYHYLHSFDGKNLATMLVEYHTALGYPSEVDLFIAQTVLQFLCLKNKDTAHVVFTTYTKQHPEVEQGPPYIKPLLNFIWFLLLALESGKLAVFVVLCEKYQTSISRDPSYREYLDRIGQLFFGVPPPKSQSQSGFFGNLIQSLLGGDDDEAGPSFSPAQTPAVTPGTPASENRNMAPVELD</sequence>
<keyword evidence="5" id="KW-1185">Reference proteome</keyword>
<dbReference type="PANTHER" id="PTHR12875:SF0">
    <property type="entry name" value="GOLGI TO ER TRAFFIC PROTEIN 4 HOMOLOG"/>
    <property type="match status" value="1"/>
</dbReference>
<organism evidence="3 5">
    <name type="scientific">Mya arenaria</name>
    <name type="common">Soft-shell clam</name>
    <dbReference type="NCBI Taxonomy" id="6604"/>
    <lineage>
        <taxon>Eukaryota</taxon>
        <taxon>Metazoa</taxon>
        <taxon>Spiralia</taxon>
        <taxon>Lophotrochozoa</taxon>
        <taxon>Mollusca</taxon>
        <taxon>Bivalvia</taxon>
        <taxon>Autobranchia</taxon>
        <taxon>Heteroconchia</taxon>
        <taxon>Euheterodonta</taxon>
        <taxon>Imparidentia</taxon>
        <taxon>Neoheterodontei</taxon>
        <taxon>Myida</taxon>
        <taxon>Myoidea</taxon>
        <taxon>Myidae</taxon>
        <taxon>Mya</taxon>
    </lineage>
</organism>
<reference evidence="3" key="1">
    <citation type="submission" date="2022-11" db="EMBL/GenBank/DDBJ databases">
        <title>Centuries of genome instability and evolution in soft-shell clam transmissible cancer (bioRxiv).</title>
        <authorList>
            <person name="Hart S.F.M."/>
            <person name="Yonemitsu M.A."/>
            <person name="Giersch R.M."/>
            <person name="Beal B.F."/>
            <person name="Arriagada G."/>
            <person name="Davis B.W."/>
            <person name="Ostrander E.A."/>
            <person name="Goff S.P."/>
            <person name="Metzger M.J."/>
        </authorList>
    </citation>
    <scope>NUCLEOTIDE SEQUENCE</scope>
    <source>
        <strain evidence="3">MELC-2E11</strain>
        <tissue evidence="3">Siphon/mantle</tissue>
    </source>
</reference>
<dbReference type="EMBL" id="CP111013">
    <property type="protein sequence ID" value="WAQ97587.1"/>
    <property type="molecule type" value="Genomic_DNA"/>
</dbReference>
<evidence type="ECO:0000313" key="3">
    <source>
        <dbReference type="EMBL" id="WAQ97508.1"/>
    </source>
</evidence>
<evidence type="ECO:0000256" key="2">
    <source>
        <dbReference type="SAM" id="MobiDB-lite"/>
    </source>
</evidence>
<dbReference type="PANTHER" id="PTHR12875">
    <property type="entry name" value="GOLGI TO ER TRAFFIC PROTEIN 4 HOMOLOG"/>
    <property type="match status" value="1"/>
</dbReference>
<dbReference type="InterPro" id="IPR011990">
    <property type="entry name" value="TPR-like_helical_dom_sf"/>
</dbReference>
<dbReference type="EMBL" id="CP111013">
    <property type="protein sequence ID" value="WAQ97508.1"/>
    <property type="molecule type" value="Genomic_DNA"/>
</dbReference>
<accession>A0ABY7DKU6</accession>
<evidence type="ECO:0000313" key="5">
    <source>
        <dbReference type="Proteomes" id="UP001164746"/>
    </source>
</evidence>
<comment type="similarity">
    <text evidence="1">Belongs to the GET4 family.</text>
</comment>
<evidence type="ECO:0000256" key="1">
    <source>
        <dbReference type="ARBA" id="ARBA00005351"/>
    </source>
</evidence>
<name>A0ABY7DKU6_MYAAR</name>
<gene>
    <name evidence="3" type="ORF">MAR_030198</name>
    <name evidence="4" type="ORF">MAR_030277</name>
</gene>
<proteinExistence type="inferred from homology"/>
<feature type="compositionally biased region" description="Polar residues" evidence="2">
    <location>
        <begin position="302"/>
        <end position="319"/>
    </location>
</feature>
<dbReference type="Pfam" id="PF04190">
    <property type="entry name" value="GET4"/>
    <property type="match status" value="1"/>
</dbReference>
<feature type="region of interest" description="Disordered" evidence="2">
    <location>
        <begin position="290"/>
        <end position="327"/>
    </location>
</feature>
<dbReference type="Proteomes" id="UP001164746">
    <property type="component" value="Chromosome 2"/>
</dbReference>
<protein>
    <submittedName>
        <fullName evidence="3">GET4-like protein</fullName>
    </submittedName>
</protein>